<dbReference type="EMBL" id="JAMQOL010000069">
    <property type="protein sequence ID" value="MCM4084056.1"/>
    <property type="molecule type" value="Genomic_DNA"/>
</dbReference>
<feature type="domain" description="G5" evidence="4">
    <location>
        <begin position="135"/>
        <end position="215"/>
    </location>
</feature>
<keyword evidence="3" id="KW-0472">Membrane</keyword>
<dbReference type="PROSITE" id="PS51109">
    <property type="entry name" value="G5"/>
    <property type="match status" value="1"/>
</dbReference>
<organism evidence="5 6">
    <name type="scientific">Paractinoplanes hotanensis</name>
    <dbReference type="NCBI Taxonomy" id="2906497"/>
    <lineage>
        <taxon>Bacteria</taxon>
        <taxon>Bacillati</taxon>
        <taxon>Actinomycetota</taxon>
        <taxon>Actinomycetes</taxon>
        <taxon>Micromonosporales</taxon>
        <taxon>Micromonosporaceae</taxon>
        <taxon>Paractinoplanes</taxon>
    </lineage>
</organism>
<feature type="compositionally biased region" description="Low complexity" evidence="2">
    <location>
        <begin position="126"/>
        <end position="138"/>
    </location>
</feature>
<feature type="compositionally biased region" description="Low complexity" evidence="2">
    <location>
        <begin position="104"/>
        <end position="115"/>
    </location>
</feature>
<evidence type="ECO:0000313" key="5">
    <source>
        <dbReference type="EMBL" id="MCM4084056.1"/>
    </source>
</evidence>
<feature type="transmembrane region" description="Helical" evidence="3">
    <location>
        <begin position="12"/>
        <end position="37"/>
    </location>
</feature>
<dbReference type="InterPro" id="IPR011098">
    <property type="entry name" value="G5_dom"/>
</dbReference>
<dbReference type="SMART" id="SM01208">
    <property type="entry name" value="G5"/>
    <property type="match status" value="1"/>
</dbReference>
<feature type="compositionally biased region" description="Basic and acidic residues" evidence="2">
    <location>
        <begin position="89"/>
        <end position="103"/>
    </location>
</feature>
<keyword evidence="6" id="KW-1185">Reference proteome</keyword>
<comment type="caution">
    <text evidence="5">The sequence shown here is derived from an EMBL/GenBank/DDBJ whole genome shotgun (WGS) entry which is preliminary data.</text>
</comment>
<evidence type="ECO:0000256" key="3">
    <source>
        <dbReference type="SAM" id="Phobius"/>
    </source>
</evidence>
<feature type="region of interest" description="Disordered" evidence="2">
    <location>
        <begin position="59"/>
        <end position="146"/>
    </location>
</feature>
<keyword evidence="3" id="KW-1133">Transmembrane helix</keyword>
<dbReference type="Gene3D" id="2.20.230.10">
    <property type="entry name" value="Resuscitation-promoting factor rpfb"/>
    <property type="match status" value="1"/>
</dbReference>
<dbReference type="Pfam" id="PF07501">
    <property type="entry name" value="G5"/>
    <property type="match status" value="1"/>
</dbReference>
<name>A0ABT0YDC3_9ACTN</name>
<proteinExistence type="predicted"/>
<evidence type="ECO:0000256" key="1">
    <source>
        <dbReference type="ARBA" id="ARBA00022729"/>
    </source>
</evidence>
<evidence type="ECO:0000259" key="4">
    <source>
        <dbReference type="PROSITE" id="PS51109"/>
    </source>
</evidence>
<gene>
    <name evidence="5" type="ORF">LXN57_41590</name>
</gene>
<accession>A0ABT0YDC3</accession>
<keyword evidence="1" id="KW-0732">Signal</keyword>
<evidence type="ECO:0000313" key="6">
    <source>
        <dbReference type="Proteomes" id="UP001523216"/>
    </source>
</evidence>
<sequence>MPRKSWWARLPFGVRITAGTTALLIVIGAAVGGVAVLTKDGPDAPGIVTAVGQAAAPQADAELQAPAPPPYVPAKPGLDPAATLSRTTDQADRTGPREPRRAAEAPPRTAAAQAPVRTHTQPDRPQAPISAAPAQPSITTRTDVEKREVPFQTRFVRDPSLLRGTRKVTAAGVPGEEALRYLVTLTDGQETDRKLMDITVTREPQDRVITFGSRRGFGRPHGGRDRECRRKLDLCVPLGRRAKAYCTDDQNELTVLGQDIELLDLDALGGEPPQMDCAAKPEIPTLPQ</sequence>
<dbReference type="Proteomes" id="UP001523216">
    <property type="component" value="Unassembled WGS sequence"/>
</dbReference>
<reference evidence="5 6" key="1">
    <citation type="submission" date="2022-06" db="EMBL/GenBank/DDBJ databases">
        <title>Actinoplanes abujensis sp. nov., isolated from Nigerian arid soil.</title>
        <authorList>
            <person name="Ding P."/>
        </authorList>
    </citation>
    <scope>NUCLEOTIDE SEQUENCE [LARGE SCALE GENOMIC DNA]</scope>
    <source>
        <strain evidence="6">TRM88002</strain>
    </source>
</reference>
<keyword evidence="3" id="KW-0812">Transmembrane</keyword>
<dbReference type="RefSeq" id="WP_251803813.1">
    <property type="nucleotide sequence ID" value="NZ_JAMQOL010000069.1"/>
</dbReference>
<protein>
    <submittedName>
        <fullName evidence="5">G5 domain-containing protein</fullName>
    </submittedName>
</protein>
<evidence type="ECO:0000256" key="2">
    <source>
        <dbReference type="SAM" id="MobiDB-lite"/>
    </source>
</evidence>